<sequence>MQTLLVTVTGQRQSFDLELPGDIPVSELLPFLLDLCVPQKDNARQADATSWCLCLAEQTTALQPTHTLIDAGIMDGAILHLQTLAALEQARKPKQPLGPRQIVPGPETGGIGVRWQRGDLDF</sequence>
<accession>A0A401ZI82</accession>
<dbReference type="AlphaFoldDB" id="A0A401ZI82"/>
<dbReference type="OrthoDB" id="163908at2"/>
<evidence type="ECO:0000313" key="2">
    <source>
        <dbReference type="Proteomes" id="UP000287224"/>
    </source>
</evidence>
<gene>
    <name evidence="1" type="ORF">KDAU_38850</name>
</gene>
<dbReference type="InterPro" id="IPR024962">
    <property type="entry name" value="YukD-like"/>
</dbReference>
<reference evidence="2" key="1">
    <citation type="submission" date="2018-12" db="EMBL/GenBank/DDBJ databases">
        <title>Tengunoibacter tsumagoiensis gen. nov., sp. nov., Dictyobacter kobayashii sp. nov., D. alpinus sp. nov., and D. joshuensis sp. nov. and description of Dictyobacteraceae fam. nov. within the order Ktedonobacterales isolated from Tengu-no-mugimeshi.</title>
        <authorList>
            <person name="Wang C.M."/>
            <person name="Zheng Y."/>
            <person name="Sakai Y."/>
            <person name="Toyoda A."/>
            <person name="Minakuchi Y."/>
            <person name="Abe K."/>
            <person name="Yokota A."/>
            <person name="Yabe S."/>
        </authorList>
    </citation>
    <scope>NUCLEOTIDE SEQUENCE [LARGE SCALE GENOMIC DNA]</scope>
    <source>
        <strain evidence="2">S-27</strain>
    </source>
</reference>
<proteinExistence type="predicted"/>
<name>A0A401ZI82_9CHLR</name>
<dbReference type="RefSeq" id="WP_126597491.1">
    <property type="nucleotide sequence ID" value="NZ_BIFQ01000001.1"/>
</dbReference>
<dbReference type="Proteomes" id="UP000287224">
    <property type="component" value="Unassembled WGS sequence"/>
</dbReference>
<keyword evidence="2" id="KW-1185">Reference proteome</keyword>
<dbReference type="EMBL" id="BIFQ01000001">
    <property type="protein sequence ID" value="GCE06556.1"/>
    <property type="molecule type" value="Genomic_DNA"/>
</dbReference>
<evidence type="ECO:0008006" key="3">
    <source>
        <dbReference type="Google" id="ProtNLM"/>
    </source>
</evidence>
<organism evidence="1 2">
    <name type="scientific">Dictyobacter aurantiacus</name>
    <dbReference type="NCBI Taxonomy" id="1936993"/>
    <lineage>
        <taxon>Bacteria</taxon>
        <taxon>Bacillati</taxon>
        <taxon>Chloroflexota</taxon>
        <taxon>Ktedonobacteria</taxon>
        <taxon>Ktedonobacterales</taxon>
        <taxon>Dictyobacteraceae</taxon>
        <taxon>Dictyobacter</taxon>
    </lineage>
</organism>
<protein>
    <recommendedName>
        <fullName evidence="3">Ubiquitin-like domain-containing protein</fullName>
    </recommendedName>
</protein>
<comment type="caution">
    <text evidence="1">The sequence shown here is derived from an EMBL/GenBank/DDBJ whole genome shotgun (WGS) entry which is preliminary data.</text>
</comment>
<dbReference type="Pfam" id="PF08817">
    <property type="entry name" value="YukD"/>
    <property type="match status" value="1"/>
</dbReference>
<evidence type="ECO:0000313" key="1">
    <source>
        <dbReference type="EMBL" id="GCE06556.1"/>
    </source>
</evidence>
<dbReference type="Gene3D" id="3.10.20.90">
    <property type="entry name" value="Phosphatidylinositol 3-kinase Catalytic Subunit, Chain A, domain 1"/>
    <property type="match status" value="1"/>
</dbReference>